<feature type="compositionally biased region" description="Basic and acidic residues" evidence="7">
    <location>
        <begin position="448"/>
        <end position="473"/>
    </location>
</feature>
<evidence type="ECO:0000256" key="5">
    <source>
        <dbReference type="HAMAP-Rule" id="MF_00378"/>
    </source>
</evidence>
<dbReference type="PANTHER" id="PTHR30008">
    <property type="entry name" value="EXODEOXYRIBONUCLEASE 7 LARGE SUBUNIT"/>
    <property type="match status" value="1"/>
</dbReference>
<evidence type="ECO:0000256" key="1">
    <source>
        <dbReference type="ARBA" id="ARBA00022490"/>
    </source>
</evidence>
<feature type="domain" description="OB-fold nucleic acid binding" evidence="9">
    <location>
        <begin position="26"/>
        <end position="119"/>
    </location>
</feature>
<dbReference type="InterPro" id="IPR025824">
    <property type="entry name" value="OB-fold_nuc-bd_dom"/>
</dbReference>
<dbReference type="PANTHER" id="PTHR30008:SF0">
    <property type="entry name" value="EXODEOXYRIBONUCLEASE 7 LARGE SUBUNIT"/>
    <property type="match status" value="1"/>
</dbReference>
<evidence type="ECO:0000259" key="9">
    <source>
        <dbReference type="Pfam" id="PF13742"/>
    </source>
</evidence>
<keyword evidence="2 5" id="KW-0540">Nuclease</keyword>
<dbReference type="GO" id="GO:0008855">
    <property type="term" value="F:exodeoxyribonuclease VII activity"/>
    <property type="evidence" value="ECO:0007669"/>
    <property type="project" value="UniProtKB-UniRule"/>
</dbReference>
<evidence type="ECO:0000256" key="7">
    <source>
        <dbReference type="SAM" id="MobiDB-lite"/>
    </source>
</evidence>
<comment type="caution">
    <text evidence="10">The sequence shown here is derived from an EMBL/GenBank/DDBJ whole genome shotgun (WGS) entry which is preliminary data.</text>
</comment>
<dbReference type="Pfam" id="PF02601">
    <property type="entry name" value="Exonuc_VII_L"/>
    <property type="match status" value="1"/>
</dbReference>
<dbReference type="EC" id="3.1.11.6" evidence="5"/>
<evidence type="ECO:0000256" key="4">
    <source>
        <dbReference type="ARBA" id="ARBA00022839"/>
    </source>
</evidence>
<feature type="domain" description="Exonuclease VII large subunit C-terminal" evidence="8">
    <location>
        <begin position="142"/>
        <end position="438"/>
    </location>
</feature>
<dbReference type="NCBIfam" id="TIGR00237">
    <property type="entry name" value="xseA"/>
    <property type="match status" value="1"/>
</dbReference>
<organism evidence="10 11">
    <name type="scientific">Sphingomonas yabuuchiae</name>
    <dbReference type="NCBI Taxonomy" id="172044"/>
    <lineage>
        <taxon>Bacteria</taxon>
        <taxon>Pseudomonadati</taxon>
        <taxon>Pseudomonadota</taxon>
        <taxon>Alphaproteobacteria</taxon>
        <taxon>Sphingomonadales</taxon>
        <taxon>Sphingomonadaceae</taxon>
        <taxon>Sphingomonas</taxon>
    </lineage>
</organism>
<keyword evidence="3 5" id="KW-0378">Hydrolase</keyword>
<evidence type="ECO:0000313" key="11">
    <source>
        <dbReference type="Proteomes" id="UP000073923"/>
    </source>
</evidence>
<dbReference type="InterPro" id="IPR003753">
    <property type="entry name" value="Exonuc_VII_L"/>
</dbReference>
<protein>
    <recommendedName>
        <fullName evidence="5">Exodeoxyribonuclease 7 large subunit</fullName>
        <ecNumber evidence="5">3.1.11.6</ecNumber>
    </recommendedName>
    <alternativeName>
        <fullName evidence="5">Exodeoxyribonuclease VII large subunit</fullName>
        <shortName evidence="5">Exonuclease VII large subunit</shortName>
    </alternativeName>
</protein>
<evidence type="ECO:0000256" key="6">
    <source>
        <dbReference type="RuleBase" id="RU004355"/>
    </source>
</evidence>
<dbReference type="GO" id="GO:0006308">
    <property type="term" value="P:DNA catabolic process"/>
    <property type="evidence" value="ECO:0007669"/>
    <property type="project" value="UniProtKB-UniRule"/>
</dbReference>
<keyword evidence="1 5" id="KW-0963">Cytoplasm</keyword>
<dbReference type="AlphaFoldDB" id="A0A147IZX0"/>
<gene>
    <name evidence="5" type="primary">xseA</name>
    <name evidence="10" type="ORF">NS355_00795</name>
</gene>
<dbReference type="Pfam" id="PF13742">
    <property type="entry name" value="tRNA_anti_2"/>
    <property type="match status" value="1"/>
</dbReference>
<dbReference type="GO" id="GO:0003676">
    <property type="term" value="F:nucleic acid binding"/>
    <property type="evidence" value="ECO:0007669"/>
    <property type="project" value="InterPro"/>
</dbReference>
<evidence type="ECO:0000256" key="2">
    <source>
        <dbReference type="ARBA" id="ARBA00022722"/>
    </source>
</evidence>
<comment type="catalytic activity">
    <reaction evidence="5 6">
        <text>Exonucleolytic cleavage in either 5'- to 3'- or 3'- to 5'-direction to yield nucleoside 5'-phosphates.</text>
        <dbReference type="EC" id="3.1.11.6"/>
    </reaction>
</comment>
<comment type="subcellular location">
    <subcellularLocation>
        <location evidence="5 6">Cytoplasm</location>
    </subcellularLocation>
</comment>
<proteinExistence type="inferred from homology"/>
<dbReference type="InterPro" id="IPR020579">
    <property type="entry name" value="Exonuc_VII_lsu_C"/>
</dbReference>
<name>A0A147IZX0_9SPHN</name>
<evidence type="ECO:0000259" key="8">
    <source>
        <dbReference type="Pfam" id="PF02601"/>
    </source>
</evidence>
<dbReference type="PATRIC" id="fig|172044.3.peg.1642"/>
<dbReference type="Proteomes" id="UP000073923">
    <property type="component" value="Unassembled WGS sequence"/>
</dbReference>
<dbReference type="GO" id="GO:0009318">
    <property type="term" value="C:exodeoxyribonuclease VII complex"/>
    <property type="evidence" value="ECO:0007669"/>
    <property type="project" value="UniProtKB-UniRule"/>
</dbReference>
<dbReference type="CDD" id="cd04489">
    <property type="entry name" value="ExoVII_LU_OBF"/>
    <property type="match status" value="1"/>
</dbReference>
<evidence type="ECO:0000313" key="10">
    <source>
        <dbReference type="EMBL" id="KTW01387.1"/>
    </source>
</evidence>
<sequence length="473" mass="51738">MPDPYPYDESARLVAEEIAGDNALALSVGELSLKLKRMVEGEFGHVRLRGEISGYKRATSGHVYMSLKDENAVIDAVMWKGAANTLPFQPQDGIEVIATGRLTTFPGRSKYQIVVERMELAGAGALMALFEKLKAKLAGEGLFARERKKPLPFMPPVIGVVTSPTGAVIRDILHRLEDRCPTHVIVWPVKVQGTGSADEVAAAIRSFDAIQPGGPVPRPDLVIVARGGGSIEDLWSFNEEIVVRAVAECSIPIISAVGHETDTTLCDYAADLRAPTPTAAAEIAVPVLADLRLTVASHRQRTERCARRYVERGRERLEAMARLLPKRDQLLGPQRQRADEAGARLDRGLERRVTLARGGLDRAGAALRPAILERQVERGRDRLASTWRLVQSLNPDRILERGYARITARPGGETLSSAEAARAADMLTLRFRDGTVDVAVEAAGLERAAAKTYDKPRREQQPKQDKPDQPTLL</sequence>
<dbReference type="EMBL" id="LDTF01000004">
    <property type="protein sequence ID" value="KTW01387.1"/>
    <property type="molecule type" value="Genomic_DNA"/>
</dbReference>
<comment type="function">
    <text evidence="5">Bidirectionally degrades single-stranded DNA into large acid-insoluble oligonucleotides, which are then degraded further into small acid-soluble oligonucleotides.</text>
</comment>
<dbReference type="GO" id="GO:0005737">
    <property type="term" value="C:cytoplasm"/>
    <property type="evidence" value="ECO:0007669"/>
    <property type="project" value="UniProtKB-SubCell"/>
</dbReference>
<comment type="similarity">
    <text evidence="5 6">Belongs to the XseA family.</text>
</comment>
<comment type="subunit">
    <text evidence="5">Heterooligomer composed of large and small subunits.</text>
</comment>
<dbReference type="OrthoDB" id="9802795at2"/>
<reference evidence="10 11" key="1">
    <citation type="journal article" date="2016" name="Front. Microbiol.">
        <title>Genomic Resource of Rice Seed Associated Bacteria.</title>
        <authorList>
            <person name="Midha S."/>
            <person name="Bansal K."/>
            <person name="Sharma S."/>
            <person name="Kumar N."/>
            <person name="Patil P.P."/>
            <person name="Chaudhry V."/>
            <person name="Patil P.B."/>
        </authorList>
    </citation>
    <scope>NUCLEOTIDE SEQUENCE [LARGE SCALE GENOMIC DNA]</scope>
    <source>
        <strain evidence="10 11">NS355</strain>
    </source>
</reference>
<dbReference type="HAMAP" id="MF_00378">
    <property type="entry name" value="Exonuc_7_L"/>
    <property type="match status" value="1"/>
</dbReference>
<keyword evidence="4 5" id="KW-0269">Exonuclease</keyword>
<dbReference type="RefSeq" id="WP_058743910.1">
    <property type="nucleotide sequence ID" value="NZ_LDTF01000004.1"/>
</dbReference>
<accession>A0A147IZX0</accession>
<feature type="region of interest" description="Disordered" evidence="7">
    <location>
        <begin position="447"/>
        <end position="473"/>
    </location>
</feature>
<evidence type="ECO:0000256" key="3">
    <source>
        <dbReference type="ARBA" id="ARBA00022801"/>
    </source>
</evidence>